<organism evidence="1 2">
    <name type="scientific">Ramlibacter pallidus</name>
    <dbReference type="NCBI Taxonomy" id="2780087"/>
    <lineage>
        <taxon>Bacteria</taxon>
        <taxon>Pseudomonadati</taxon>
        <taxon>Pseudomonadota</taxon>
        <taxon>Betaproteobacteria</taxon>
        <taxon>Burkholderiales</taxon>
        <taxon>Comamonadaceae</taxon>
        <taxon>Ramlibacter</taxon>
    </lineage>
</organism>
<dbReference type="Proteomes" id="UP000806285">
    <property type="component" value="Unassembled WGS sequence"/>
</dbReference>
<name>A0ABR9S967_9BURK</name>
<reference evidence="1 2" key="1">
    <citation type="submission" date="2020-10" db="EMBL/GenBank/DDBJ databases">
        <title>Ramlibacter sp. HM2 16S ribosomal RNA gene Genome sequencing and assembly.</title>
        <authorList>
            <person name="Kang M."/>
        </authorList>
    </citation>
    <scope>NUCLEOTIDE SEQUENCE [LARGE SCALE GENOMIC DNA]</scope>
    <source>
        <strain evidence="1 2">HM2</strain>
    </source>
</reference>
<evidence type="ECO:0000313" key="2">
    <source>
        <dbReference type="Proteomes" id="UP000806285"/>
    </source>
</evidence>
<keyword evidence="2" id="KW-1185">Reference proteome</keyword>
<dbReference type="RefSeq" id="WP_193678668.1">
    <property type="nucleotide sequence ID" value="NZ_JADDIV010000006.1"/>
</dbReference>
<dbReference type="EMBL" id="JADDIV010000006">
    <property type="protein sequence ID" value="MBE7370046.1"/>
    <property type="molecule type" value="Genomic_DNA"/>
</dbReference>
<accession>A0ABR9S967</accession>
<gene>
    <name evidence="1" type="ORF">IM787_20975</name>
</gene>
<evidence type="ECO:0000313" key="1">
    <source>
        <dbReference type="EMBL" id="MBE7370046.1"/>
    </source>
</evidence>
<proteinExistence type="predicted"/>
<protein>
    <recommendedName>
        <fullName evidence="3">DUF1508 domain-containing protein</fullName>
    </recommendedName>
</protein>
<comment type="caution">
    <text evidence="1">The sequence shown here is derived from an EMBL/GenBank/DDBJ whole genome shotgun (WGS) entry which is preliminary data.</text>
</comment>
<evidence type="ECO:0008006" key="3">
    <source>
        <dbReference type="Google" id="ProtNLM"/>
    </source>
</evidence>
<sequence length="75" mass="8542">MTTEYVRSTGLRLTYTIHVDEMGRYSVHLDGKELLRGRDALCEDGRRRTPNKRKAAGALNEAKQAIESLRDMSEC</sequence>